<feature type="domain" description="Rhodopsin" evidence="8">
    <location>
        <begin position="75"/>
        <end position="313"/>
    </location>
</feature>
<dbReference type="OMA" id="PSIWIIV"/>
<dbReference type="InterPro" id="IPR049326">
    <property type="entry name" value="Rhodopsin_dom_fungi"/>
</dbReference>
<keyword evidence="4 7" id="KW-0472">Membrane</keyword>
<feature type="compositionally biased region" description="Acidic residues" evidence="6">
    <location>
        <begin position="359"/>
        <end position="370"/>
    </location>
</feature>
<dbReference type="GeneID" id="5482447"/>
<feature type="transmembrane region" description="Helical" evidence="7">
    <location>
        <begin position="170"/>
        <end position="191"/>
    </location>
</feature>
<reference evidence="10" key="1">
    <citation type="journal article" date="2011" name="PLoS Genet.">
        <title>Genomic analysis of the necrotrophic fungal pathogens Sclerotinia sclerotiorum and Botrytis cinerea.</title>
        <authorList>
            <person name="Amselem J."/>
            <person name="Cuomo C.A."/>
            <person name="van Kan J.A."/>
            <person name="Viaud M."/>
            <person name="Benito E.P."/>
            <person name="Couloux A."/>
            <person name="Coutinho P.M."/>
            <person name="de Vries R.P."/>
            <person name="Dyer P.S."/>
            <person name="Fillinger S."/>
            <person name="Fournier E."/>
            <person name="Gout L."/>
            <person name="Hahn M."/>
            <person name="Kohn L."/>
            <person name="Lapalu N."/>
            <person name="Plummer K.M."/>
            <person name="Pradier J.M."/>
            <person name="Quevillon E."/>
            <person name="Sharon A."/>
            <person name="Simon A."/>
            <person name="ten Have A."/>
            <person name="Tudzynski B."/>
            <person name="Tudzynski P."/>
            <person name="Wincker P."/>
            <person name="Andrew M."/>
            <person name="Anthouard V."/>
            <person name="Beever R.E."/>
            <person name="Beffa R."/>
            <person name="Benoit I."/>
            <person name="Bouzid O."/>
            <person name="Brault B."/>
            <person name="Chen Z."/>
            <person name="Choquer M."/>
            <person name="Collemare J."/>
            <person name="Cotton P."/>
            <person name="Danchin E.G."/>
            <person name="Da Silva C."/>
            <person name="Gautier A."/>
            <person name="Giraud C."/>
            <person name="Giraud T."/>
            <person name="Gonzalez C."/>
            <person name="Grossetete S."/>
            <person name="Guldener U."/>
            <person name="Henrissat B."/>
            <person name="Howlett B.J."/>
            <person name="Kodira C."/>
            <person name="Kretschmer M."/>
            <person name="Lappartient A."/>
            <person name="Leroch M."/>
            <person name="Levis C."/>
            <person name="Mauceli E."/>
            <person name="Neuveglise C."/>
            <person name="Oeser B."/>
            <person name="Pearson M."/>
            <person name="Poulain J."/>
            <person name="Poussereau N."/>
            <person name="Quesneville H."/>
            <person name="Rascle C."/>
            <person name="Schumacher J."/>
            <person name="Segurens B."/>
            <person name="Sexton A."/>
            <person name="Silva E."/>
            <person name="Sirven C."/>
            <person name="Soanes D.M."/>
            <person name="Talbot N.J."/>
            <person name="Templeton M."/>
            <person name="Yandava C."/>
            <person name="Yarden O."/>
            <person name="Zeng Q."/>
            <person name="Rollins J.A."/>
            <person name="Lebrun M.H."/>
            <person name="Dickman M."/>
        </authorList>
    </citation>
    <scope>NUCLEOTIDE SEQUENCE [LARGE SCALE GENOMIC DNA]</scope>
    <source>
        <strain evidence="10">ATCC 18683 / 1980 / Ss-1</strain>
    </source>
</reference>
<evidence type="ECO:0000259" key="8">
    <source>
        <dbReference type="Pfam" id="PF20684"/>
    </source>
</evidence>
<evidence type="ECO:0000256" key="2">
    <source>
        <dbReference type="ARBA" id="ARBA00022692"/>
    </source>
</evidence>
<dbReference type="InterPro" id="IPR052337">
    <property type="entry name" value="SAT4-like"/>
</dbReference>
<dbReference type="RefSeq" id="XP_001586330.1">
    <property type="nucleotide sequence ID" value="XM_001586280.1"/>
</dbReference>
<feature type="transmembrane region" description="Helical" evidence="7">
    <location>
        <begin position="213"/>
        <end position="239"/>
    </location>
</feature>
<accession>A7F5N0</accession>
<proteinExistence type="inferred from homology"/>
<comment type="similarity">
    <text evidence="5">Belongs to the SAT4 family.</text>
</comment>
<feature type="transmembrane region" description="Helical" evidence="7">
    <location>
        <begin position="91"/>
        <end position="113"/>
    </location>
</feature>
<dbReference type="KEGG" id="ssl:SS1G_12908"/>
<evidence type="ECO:0000256" key="7">
    <source>
        <dbReference type="SAM" id="Phobius"/>
    </source>
</evidence>
<dbReference type="EMBL" id="CH476642">
    <property type="protein sequence ID" value="EDN98051.1"/>
    <property type="molecule type" value="Genomic_DNA"/>
</dbReference>
<keyword evidence="3 7" id="KW-1133">Transmembrane helix</keyword>
<dbReference type="Pfam" id="PF20684">
    <property type="entry name" value="Fung_rhodopsin"/>
    <property type="match status" value="1"/>
</dbReference>
<keyword evidence="10" id="KW-1185">Reference proteome</keyword>
<name>A7F5N0_SCLS1</name>
<feature type="transmembrane region" description="Helical" evidence="7">
    <location>
        <begin position="59"/>
        <end position="79"/>
    </location>
</feature>
<dbReference type="AlphaFoldDB" id="A7F5N0"/>
<evidence type="ECO:0000256" key="1">
    <source>
        <dbReference type="ARBA" id="ARBA00004141"/>
    </source>
</evidence>
<evidence type="ECO:0000313" key="10">
    <source>
        <dbReference type="Proteomes" id="UP000001312"/>
    </source>
</evidence>
<evidence type="ECO:0000256" key="5">
    <source>
        <dbReference type="ARBA" id="ARBA00038359"/>
    </source>
</evidence>
<organism evidence="9 10">
    <name type="scientific">Sclerotinia sclerotiorum (strain ATCC 18683 / 1980 / Ss-1)</name>
    <name type="common">White mold</name>
    <name type="synonym">Whetzelinia sclerotiorum</name>
    <dbReference type="NCBI Taxonomy" id="665079"/>
    <lineage>
        <taxon>Eukaryota</taxon>
        <taxon>Fungi</taxon>
        <taxon>Dikarya</taxon>
        <taxon>Ascomycota</taxon>
        <taxon>Pezizomycotina</taxon>
        <taxon>Leotiomycetes</taxon>
        <taxon>Helotiales</taxon>
        <taxon>Sclerotiniaceae</taxon>
        <taxon>Sclerotinia</taxon>
    </lineage>
</organism>
<dbReference type="InParanoid" id="A7F5N0"/>
<comment type="subcellular location">
    <subcellularLocation>
        <location evidence="1">Membrane</location>
        <topology evidence="1">Multi-pass membrane protein</topology>
    </subcellularLocation>
</comment>
<feature type="transmembrane region" description="Helical" evidence="7">
    <location>
        <begin position="251"/>
        <end position="273"/>
    </location>
</feature>
<feature type="region of interest" description="Disordered" evidence="6">
    <location>
        <begin position="343"/>
        <end position="408"/>
    </location>
</feature>
<dbReference type="PANTHER" id="PTHR33048">
    <property type="entry name" value="PTH11-LIKE INTEGRAL MEMBRANE PROTEIN (AFU_ORTHOLOGUE AFUA_5G11245)"/>
    <property type="match status" value="1"/>
</dbReference>
<dbReference type="GO" id="GO:0016020">
    <property type="term" value="C:membrane"/>
    <property type="evidence" value="ECO:0007669"/>
    <property type="project" value="UniProtKB-SubCell"/>
</dbReference>
<gene>
    <name evidence="9" type="ORF">SS1G_12908</name>
</gene>
<keyword evidence="2 7" id="KW-0812">Transmembrane</keyword>
<dbReference type="PANTHER" id="PTHR33048:SF124">
    <property type="entry name" value="INTEGRAL MEMBRANE PROTEIN"/>
    <property type="match status" value="1"/>
</dbReference>
<evidence type="ECO:0000256" key="3">
    <source>
        <dbReference type="ARBA" id="ARBA00022989"/>
    </source>
</evidence>
<evidence type="ECO:0000313" key="9">
    <source>
        <dbReference type="EMBL" id="EDN98051.1"/>
    </source>
</evidence>
<sequence>MLKTLYGEGCDEQYHLERDGIAVNQESPRKPRCKSAAPAPVGYVVDFANPARKGDITGYWVFGVGMVLSFAFLCMRIYTKVAVARNFATEDACLILAWLAGVSVQALLVFMWLNKAIGVHIYEMPVEVFNLYTKIIMSAFIIYVACLGLSKISLLLFYNRLSPIRWFRTAVYFLMFVVFAYSVAFIFALIFPCRPVARNWDIRITDGECINRAAIYTAAAAVNITTDIALLALPIPMIVDLQMPKIQKAGLIFIFMVGSMTCVTSIIRLKVILPLLVDNDETWEVSVPCIWTIVEANLVIICGSFPITRQFLKHVVPRWIGESSSPAANSRYRSRHPYDLETIGHRSSKKKRSRYGMESLDDGDNENDLELDGRFAEHKVEIEATGGERSRDSGEEVEDTGSETGIVKTNVTKVTFSKRETNGWEDKDSLAS</sequence>
<evidence type="ECO:0000256" key="4">
    <source>
        <dbReference type="ARBA" id="ARBA00023136"/>
    </source>
</evidence>
<evidence type="ECO:0000256" key="6">
    <source>
        <dbReference type="SAM" id="MobiDB-lite"/>
    </source>
</evidence>
<protein>
    <recommendedName>
        <fullName evidence="8">Rhodopsin domain-containing protein</fullName>
    </recommendedName>
</protein>
<feature type="transmembrane region" description="Helical" evidence="7">
    <location>
        <begin position="133"/>
        <end position="158"/>
    </location>
</feature>
<feature type="compositionally biased region" description="Basic and acidic residues" evidence="6">
    <location>
        <begin position="371"/>
        <end position="394"/>
    </location>
</feature>
<dbReference type="Proteomes" id="UP000001312">
    <property type="component" value="Unassembled WGS sequence"/>
</dbReference>